<name>G9ZLM4_9LACO</name>
<proteinExistence type="predicted"/>
<evidence type="ECO:0000313" key="1">
    <source>
        <dbReference type="EMBL" id="EHM00254.1"/>
    </source>
</evidence>
<accession>G9ZLM4</accession>
<reference evidence="1 2" key="1">
    <citation type="submission" date="2011-09" db="EMBL/GenBank/DDBJ databases">
        <authorList>
            <person name="Weinstock G."/>
            <person name="Sodergren E."/>
            <person name="Clifton S."/>
            <person name="Fulton L."/>
            <person name="Fulton B."/>
            <person name="Courtney L."/>
            <person name="Fronick C."/>
            <person name="Harrison M."/>
            <person name="Strong C."/>
            <person name="Farmer C."/>
            <person name="Delahaunty K."/>
            <person name="Markovic C."/>
            <person name="Hall O."/>
            <person name="Minx P."/>
            <person name="Tomlinson C."/>
            <person name="Mitreva M."/>
            <person name="Hou S."/>
            <person name="Chen J."/>
            <person name="Wollam A."/>
            <person name="Pepin K.H."/>
            <person name="Johnson M."/>
            <person name="Bhonagiri V."/>
            <person name="Zhang X."/>
            <person name="Suruliraj S."/>
            <person name="Warren W."/>
            <person name="Chinwalla A."/>
            <person name="Mardis E.R."/>
            <person name="Wilson R.K."/>
        </authorList>
    </citation>
    <scope>NUCLEOTIDE SEQUENCE [LARGE SCALE GENOMIC DNA]</scope>
    <source>
        <strain evidence="1 2">F0439</strain>
    </source>
</reference>
<gene>
    <name evidence="1" type="ORF">HMPREF9103_00622</name>
</gene>
<organism evidence="1 2">
    <name type="scientific">Lentilactobacillus parafarraginis F0439</name>
    <dbReference type="NCBI Taxonomy" id="797515"/>
    <lineage>
        <taxon>Bacteria</taxon>
        <taxon>Bacillati</taxon>
        <taxon>Bacillota</taxon>
        <taxon>Bacilli</taxon>
        <taxon>Lactobacillales</taxon>
        <taxon>Lactobacillaceae</taxon>
        <taxon>Lentilactobacillus</taxon>
    </lineage>
</organism>
<dbReference type="STRING" id="797515.HMPREF9103_00622"/>
<keyword evidence="2" id="KW-1185">Reference proteome</keyword>
<protein>
    <submittedName>
        <fullName evidence="1">Uncharacterized protein</fullName>
    </submittedName>
</protein>
<dbReference type="Proteomes" id="UP000004625">
    <property type="component" value="Unassembled WGS sequence"/>
</dbReference>
<dbReference type="HOGENOM" id="CLU_3119177_0_0_9"/>
<dbReference type="AlphaFoldDB" id="G9ZLM4"/>
<comment type="caution">
    <text evidence="1">The sequence shown here is derived from an EMBL/GenBank/DDBJ whole genome shotgun (WGS) entry which is preliminary data.</text>
</comment>
<sequence>MLHSSRNCHETSENLRRFFIYPDNFNPTMAVFSPVPFNKPPTNVSAGNLL</sequence>
<evidence type="ECO:0000313" key="2">
    <source>
        <dbReference type="Proteomes" id="UP000004625"/>
    </source>
</evidence>
<dbReference type="EMBL" id="AGEY01000028">
    <property type="protein sequence ID" value="EHM00254.1"/>
    <property type="molecule type" value="Genomic_DNA"/>
</dbReference>